<sequence length="398" mass="44070">MQAQIDSPLSATRLRLLRGLSMTSYVVWANKGGIGKSTLTFQLACEAAVRNPDKQVWVIDLSPQCDVSRMILGGGHHGGEDLIISLMTTLPRKTVQSYLLDCLNDVPSGIGWPDANNYTIVPNSVRNAEAEPLPQNLGLLCGDFDLERTIQLIEQLPQPPRRSGRAPTGPEYSSYLLTRSFIKSAVDSLDKKGSDIIFIDTDPYFNVITTHMGLVGADYWISAYSPNSQASQFAVLRSIEFMFEPSSGLGKFIDDEFTAHPSPWFDNRGNSLTVPAITMAQPYMLVSNMTTPYRLSGSHSYTEAQRLHRQSMTSMKDRAVAEAATFGAPAFSIFEHMWDMRRLGLICDYNGINLQALKLGSNYPEPGSTHRYHLNRTGGTPNQLEGYNTRLAAIVHQL</sequence>
<organism evidence="1 2">
    <name type="scientific">Segnochrobactrum spirostomi</name>
    <dbReference type="NCBI Taxonomy" id="2608987"/>
    <lineage>
        <taxon>Bacteria</taxon>
        <taxon>Pseudomonadati</taxon>
        <taxon>Pseudomonadota</taxon>
        <taxon>Alphaproteobacteria</taxon>
        <taxon>Hyphomicrobiales</taxon>
        <taxon>Segnochrobactraceae</taxon>
        <taxon>Segnochrobactrum</taxon>
    </lineage>
</organism>
<keyword evidence="2" id="KW-1185">Reference proteome</keyword>
<protein>
    <submittedName>
        <fullName evidence="1">ParA family protein</fullName>
    </submittedName>
</protein>
<dbReference type="SUPFAM" id="SSF52540">
    <property type="entry name" value="P-loop containing nucleoside triphosphate hydrolases"/>
    <property type="match status" value="1"/>
</dbReference>
<name>A0A6A7Y4H2_9HYPH</name>
<proteinExistence type="predicted"/>
<gene>
    <name evidence="1" type="ORF">F0357_13450</name>
</gene>
<dbReference type="InterPro" id="IPR027417">
    <property type="entry name" value="P-loop_NTPase"/>
</dbReference>
<dbReference type="PANTHER" id="PTHR13696:SF99">
    <property type="entry name" value="COBYRINIC ACID AC-DIAMIDE SYNTHASE"/>
    <property type="match status" value="1"/>
</dbReference>
<dbReference type="Proteomes" id="UP000332515">
    <property type="component" value="Unassembled WGS sequence"/>
</dbReference>
<dbReference type="InterPro" id="IPR050678">
    <property type="entry name" value="DNA_Partitioning_ATPase"/>
</dbReference>
<dbReference type="EMBL" id="VWNA01000001">
    <property type="protein sequence ID" value="MQT13626.1"/>
    <property type="molecule type" value="Genomic_DNA"/>
</dbReference>
<dbReference type="Gene3D" id="3.40.50.300">
    <property type="entry name" value="P-loop containing nucleotide triphosphate hydrolases"/>
    <property type="match status" value="1"/>
</dbReference>
<comment type="caution">
    <text evidence="1">The sequence shown here is derived from an EMBL/GenBank/DDBJ whole genome shotgun (WGS) entry which is preliminary data.</text>
</comment>
<evidence type="ECO:0000313" key="1">
    <source>
        <dbReference type="EMBL" id="MQT13626.1"/>
    </source>
</evidence>
<reference evidence="1 2" key="1">
    <citation type="submission" date="2019-09" db="EMBL/GenBank/DDBJ databases">
        <title>Segnochrobactrum spirostomi gen. nov., sp. nov., isolated from the ciliate Spirostomum cf. yagiui and description of a novel family, Segnochrobactraceae fam. nov. within the order Rhizobiales of the class Alphaproteobacteria.</title>
        <authorList>
            <person name="Akter S."/>
            <person name="Shazib S.U.A."/>
            <person name="Shin M.K."/>
        </authorList>
    </citation>
    <scope>NUCLEOTIDE SEQUENCE [LARGE SCALE GENOMIC DNA]</scope>
    <source>
        <strain evidence="1 2">Sp-1</strain>
    </source>
</reference>
<dbReference type="PANTHER" id="PTHR13696">
    <property type="entry name" value="P-LOOP CONTAINING NUCLEOSIDE TRIPHOSPHATE HYDROLASE"/>
    <property type="match status" value="1"/>
</dbReference>
<evidence type="ECO:0000313" key="2">
    <source>
        <dbReference type="Proteomes" id="UP000332515"/>
    </source>
</evidence>
<dbReference type="AlphaFoldDB" id="A0A6A7Y4H2"/>
<accession>A0A6A7Y4H2</accession>